<evidence type="ECO:0000313" key="1">
    <source>
        <dbReference type="EMBL" id="HJG28848.1"/>
    </source>
</evidence>
<dbReference type="EMBL" id="DYVE01000241">
    <property type="protein sequence ID" value="HJG28848.1"/>
    <property type="molecule type" value="Genomic_DNA"/>
</dbReference>
<dbReference type="InterPro" id="IPR041492">
    <property type="entry name" value="HAD_2"/>
</dbReference>
<dbReference type="InterPro" id="IPR023198">
    <property type="entry name" value="PGP-like_dom2"/>
</dbReference>
<dbReference type="AlphaFoldDB" id="A0A921ILC1"/>
<reference evidence="1" key="1">
    <citation type="journal article" date="2021" name="PeerJ">
        <title>Extensive microbial diversity within the chicken gut microbiome revealed by metagenomics and culture.</title>
        <authorList>
            <person name="Gilroy R."/>
            <person name="Ravi A."/>
            <person name="Getino M."/>
            <person name="Pursley I."/>
            <person name="Horton D.L."/>
            <person name="Alikhan N.F."/>
            <person name="Baker D."/>
            <person name="Gharbi K."/>
            <person name="Hall N."/>
            <person name="Watson M."/>
            <person name="Adriaenssens E.M."/>
            <person name="Foster-Nyarko E."/>
            <person name="Jarju S."/>
            <person name="Secka A."/>
            <person name="Antonio M."/>
            <person name="Oren A."/>
            <person name="Chaudhuri R.R."/>
            <person name="La Ragione R."/>
            <person name="Hildebrand F."/>
            <person name="Pallen M.J."/>
        </authorList>
    </citation>
    <scope>NUCLEOTIDE SEQUENCE</scope>
    <source>
        <strain evidence="1">ChiBcec21-2208</strain>
    </source>
</reference>
<dbReference type="GO" id="GO:0008967">
    <property type="term" value="F:phosphoglycolate phosphatase activity"/>
    <property type="evidence" value="ECO:0007669"/>
    <property type="project" value="TreeGrafter"/>
</dbReference>
<dbReference type="Gene3D" id="3.40.50.1000">
    <property type="entry name" value="HAD superfamily/HAD-like"/>
    <property type="match status" value="1"/>
</dbReference>
<gene>
    <name evidence="1" type="ORF">K8V20_09440</name>
</gene>
<comment type="caution">
    <text evidence="1">The sequence shown here is derived from an EMBL/GenBank/DDBJ whole genome shotgun (WGS) entry which is preliminary data.</text>
</comment>
<reference evidence="1" key="2">
    <citation type="submission" date="2021-09" db="EMBL/GenBank/DDBJ databases">
        <authorList>
            <person name="Gilroy R."/>
        </authorList>
    </citation>
    <scope>NUCLEOTIDE SEQUENCE</scope>
    <source>
        <strain evidence="1">ChiBcec21-2208</strain>
    </source>
</reference>
<dbReference type="GO" id="GO:0005829">
    <property type="term" value="C:cytosol"/>
    <property type="evidence" value="ECO:0007669"/>
    <property type="project" value="TreeGrafter"/>
</dbReference>
<proteinExistence type="predicted"/>
<organism evidence="1 2">
    <name type="scientific">Subdoligranulum variabile</name>
    <dbReference type="NCBI Taxonomy" id="214851"/>
    <lineage>
        <taxon>Bacteria</taxon>
        <taxon>Bacillati</taxon>
        <taxon>Bacillota</taxon>
        <taxon>Clostridia</taxon>
        <taxon>Eubacteriales</taxon>
        <taxon>Oscillospiraceae</taxon>
        <taxon>Subdoligranulum</taxon>
    </lineage>
</organism>
<dbReference type="Pfam" id="PF13419">
    <property type="entry name" value="HAD_2"/>
    <property type="match status" value="1"/>
</dbReference>
<dbReference type="GO" id="GO:0006281">
    <property type="term" value="P:DNA repair"/>
    <property type="evidence" value="ECO:0007669"/>
    <property type="project" value="TreeGrafter"/>
</dbReference>
<name>A0A921ILC1_9FIRM</name>
<protein>
    <submittedName>
        <fullName evidence="1">HAD family hydrolase</fullName>
    </submittedName>
</protein>
<dbReference type="Gene3D" id="1.10.150.240">
    <property type="entry name" value="Putative phosphatase, domain 2"/>
    <property type="match status" value="1"/>
</dbReference>
<dbReference type="SFLD" id="SFLDS00003">
    <property type="entry name" value="Haloacid_Dehalogenase"/>
    <property type="match status" value="1"/>
</dbReference>
<dbReference type="InterPro" id="IPR036412">
    <property type="entry name" value="HAD-like_sf"/>
</dbReference>
<dbReference type="InterPro" id="IPR050155">
    <property type="entry name" value="HAD-like_hydrolase_sf"/>
</dbReference>
<dbReference type="InterPro" id="IPR023214">
    <property type="entry name" value="HAD_sf"/>
</dbReference>
<sequence>MRPELILWDWNGTLLDDVTLCVDALNRLLARYGYPQRYDHDQYRAIFGFPVQEYYARAGFDFTRHSFDELAQSFMEDYIPASAACPLMDGAREALDAFAAAGLRQVILSASPITTLRQQTEERGVTGYFDRLLGLGDIYAKSKVELGLRYLCEAGFDPAIAVMIGDSTHDFEVAQALGVGCVLQSSGHQPADVLRQTGATVVPDLREAVNTILRSGIYNV</sequence>
<dbReference type="Proteomes" id="UP000782880">
    <property type="component" value="Unassembled WGS sequence"/>
</dbReference>
<evidence type="ECO:0000313" key="2">
    <source>
        <dbReference type="Proteomes" id="UP000782880"/>
    </source>
</evidence>
<accession>A0A921ILC1</accession>
<dbReference type="PANTHER" id="PTHR43434">
    <property type="entry name" value="PHOSPHOGLYCOLATE PHOSPHATASE"/>
    <property type="match status" value="1"/>
</dbReference>
<dbReference type="SUPFAM" id="SSF56784">
    <property type="entry name" value="HAD-like"/>
    <property type="match status" value="1"/>
</dbReference>
<dbReference type="SFLD" id="SFLDG01129">
    <property type="entry name" value="C1.5:_HAD__Beta-PGM__Phosphata"/>
    <property type="match status" value="1"/>
</dbReference>
<keyword evidence="1" id="KW-0378">Hydrolase</keyword>
<dbReference type="PANTHER" id="PTHR43434:SF1">
    <property type="entry name" value="PHOSPHOGLYCOLATE PHOSPHATASE"/>
    <property type="match status" value="1"/>
</dbReference>